<dbReference type="Pfam" id="PF02636">
    <property type="entry name" value="Methyltransf_28"/>
    <property type="match status" value="1"/>
</dbReference>
<dbReference type="InterPro" id="IPR003788">
    <property type="entry name" value="NDUFAF7"/>
</dbReference>
<evidence type="ECO:0000256" key="5">
    <source>
        <dbReference type="ARBA" id="ARBA00023128"/>
    </source>
</evidence>
<sequence>MSLASSSSSKLLKPDLRAVLQRAQRSKSSAPVIRASTSPVVLKSSNRYQSTSSADQPKRRARDRYNYNTSLSFSDNPDPDHVNWRRVTASELTSRKEPPTRVKMLVRDFIDDSLYNPHYGYFSRNATIFTPPKEGFDFASFKDTAAFQEAVAERYEKEYGLEPTTGQTGGLGRQVWHTPTELFKPYYARTLLMAILQSYKLNHFPHEPLILYEVGAGNGSFMVDSLTYLRDEYPEIYSRTKYRIIEISSALAKGQRARAEKEGFGDKVEVINSDIFKWEGSSNGNGKGNRNEACFVVALEVFDNFAHDMIRYDLSTLTPFQAVVAIDGSGDFSLLYEPITDPLIRRVLAYRRLIPPSPSTSPPLSPALLYSPFLRKAYSSLPFAPNLSPPDFIPTKSILFLERLREILPGHRLMVADFDALPDAVEGRNGPVVQTRYGGSMIPCETFLVKQGYFDIFFPTDFTLLRDIYSVIMNSPSPSSSTTTIRPGPANASSAAPPSSSSTRSNSKASTTPLISSSAADSLPQLQKDFFSGVRGFRRRQVNIYSHAEFAEKYGGEFMDKTELGDGSNIVTSMYGNAKVMF</sequence>
<feature type="region of interest" description="Disordered" evidence="8">
    <location>
        <begin position="476"/>
        <end position="516"/>
    </location>
</feature>
<evidence type="ECO:0000256" key="8">
    <source>
        <dbReference type="SAM" id="MobiDB-lite"/>
    </source>
</evidence>
<evidence type="ECO:0000256" key="3">
    <source>
        <dbReference type="ARBA" id="ARBA00022603"/>
    </source>
</evidence>
<comment type="function">
    <text evidence="7">Arginine methyltransferase involved in the assembly or stability of mitochondrial NADH:ubiquinone oxidoreductase complex (complex I).</text>
</comment>
<dbReference type="Proteomes" id="UP000092666">
    <property type="component" value="Unassembled WGS sequence"/>
</dbReference>
<feature type="compositionally biased region" description="Low complexity" evidence="8">
    <location>
        <begin position="476"/>
        <end position="512"/>
    </location>
</feature>
<keyword evidence="3 7" id="KW-0489">Methyltransferase</keyword>
<keyword evidence="5 7" id="KW-0496">Mitochondrion</keyword>
<gene>
    <name evidence="9" type="ORF">I316_05020</name>
</gene>
<keyword evidence="4 7" id="KW-0808">Transferase</keyword>
<evidence type="ECO:0000256" key="2">
    <source>
        <dbReference type="ARBA" id="ARBA00005891"/>
    </source>
</evidence>
<organism evidence="9 10">
    <name type="scientific">Kwoniella heveanensis BCC8398</name>
    <dbReference type="NCBI Taxonomy" id="1296120"/>
    <lineage>
        <taxon>Eukaryota</taxon>
        <taxon>Fungi</taxon>
        <taxon>Dikarya</taxon>
        <taxon>Basidiomycota</taxon>
        <taxon>Agaricomycotina</taxon>
        <taxon>Tremellomycetes</taxon>
        <taxon>Tremellales</taxon>
        <taxon>Cryptococcaceae</taxon>
        <taxon>Kwoniella</taxon>
    </lineage>
</organism>
<reference evidence="10" key="2">
    <citation type="submission" date="2013-12" db="EMBL/GenBank/DDBJ databases">
        <title>Evolution of pathogenesis and genome organization in the Tremellales.</title>
        <authorList>
            <person name="Cuomo C."/>
            <person name="Litvintseva A."/>
            <person name="Heitman J."/>
            <person name="Chen Y."/>
            <person name="Sun S."/>
            <person name="Springer D."/>
            <person name="Dromer F."/>
            <person name="Young S."/>
            <person name="Zeng Q."/>
            <person name="Chapman S."/>
            <person name="Gujja S."/>
            <person name="Saif S."/>
            <person name="Birren B."/>
        </authorList>
    </citation>
    <scope>NUCLEOTIDE SEQUENCE [LARGE SCALE GENOMIC DNA]</scope>
    <source>
        <strain evidence="10">BCC8398</strain>
    </source>
</reference>
<dbReference type="EC" id="2.1.1.320" evidence="7"/>
<evidence type="ECO:0000256" key="7">
    <source>
        <dbReference type="RuleBase" id="RU364114"/>
    </source>
</evidence>
<dbReference type="PANTHER" id="PTHR12049">
    <property type="entry name" value="PROTEIN ARGININE METHYLTRANSFERASE NDUFAF7, MITOCHONDRIAL"/>
    <property type="match status" value="1"/>
</dbReference>
<comment type="subcellular location">
    <subcellularLocation>
        <location evidence="1 7">Mitochondrion</location>
    </subcellularLocation>
</comment>
<dbReference type="STRING" id="1296120.A0A1B9GQA8"/>
<accession>A0A1B9GQA8</accession>
<comment type="similarity">
    <text evidence="2 7">Belongs to the NDUFAF7 family.</text>
</comment>
<feature type="compositionally biased region" description="Polar residues" evidence="8">
    <location>
        <begin position="35"/>
        <end position="55"/>
    </location>
</feature>
<evidence type="ECO:0000313" key="9">
    <source>
        <dbReference type="EMBL" id="OCF33279.1"/>
    </source>
</evidence>
<dbReference type="GO" id="GO:0032259">
    <property type="term" value="P:methylation"/>
    <property type="evidence" value="ECO:0007669"/>
    <property type="project" value="UniProtKB-KW"/>
</dbReference>
<dbReference type="PANTHER" id="PTHR12049:SF5">
    <property type="entry name" value="PROTEIN ARGININE METHYLTRANSFERASE NDUFAF7 HOMOLOG, MITOCHONDRIAL"/>
    <property type="match status" value="1"/>
</dbReference>
<keyword evidence="10" id="KW-1185">Reference proteome</keyword>
<name>A0A1B9GQA8_9TREE</name>
<comment type="catalytic activity">
    <reaction evidence="6 7">
        <text>L-arginyl-[protein] + 2 S-adenosyl-L-methionine = N(omega),N(omega)'-dimethyl-L-arginyl-[protein] + 2 S-adenosyl-L-homocysteine + 2 H(+)</text>
        <dbReference type="Rhea" id="RHEA:48108"/>
        <dbReference type="Rhea" id="RHEA-COMP:10532"/>
        <dbReference type="Rhea" id="RHEA-COMP:11992"/>
        <dbReference type="ChEBI" id="CHEBI:15378"/>
        <dbReference type="ChEBI" id="CHEBI:29965"/>
        <dbReference type="ChEBI" id="CHEBI:57856"/>
        <dbReference type="ChEBI" id="CHEBI:59789"/>
        <dbReference type="ChEBI" id="CHEBI:88221"/>
        <dbReference type="EC" id="2.1.1.320"/>
    </reaction>
</comment>
<evidence type="ECO:0000256" key="4">
    <source>
        <dbReference type="ARBA" id="ARBA00022679"/>
    </source>
</evidence>
<dbReference type="AlphaFoldDB" id="A0A1B9GQA8"/>
<dbReference type="OrthoDB" id="17415at2759"/>
<dbReference type="EMBL" id="KV700126">
    <property type="protein sequence ID" value="OCF33279.1"/>
    <property type="molecule type" value="Genomic_DNA"/>
</dbReference>
<evidence type="ECO:0000256" key="1">
    <source>
        <dbReference type="ARBA" id="ARBA00004173"/>
    </source>
</evidence>
<dbReference type="Gene3D" id="3.40.50.12710">
    <property type="match status" value="1"/>
</dbReference>
<feature type="region of interest" description="Disordered" evidence="8">
    <location>
        <begin position="21"/>
        <end position="62"/>
    </location>
</feature>
<reference evidence="9 10" key="1">
    <citation type="submission" date="2013-07" db="EMBL/GenBank/DDBJ databases">
        <title>The Genome Sequence of Cryptococcus heveanensis BCC8398.</title>
        <authorList>
            <consortium name="The Broad Institute Genome Sequencing Platform"/>
            <person name="Cuomo C."/>
            <person name="Litvintseva A."/>
            <person name="Chen Y."/>
            <person name="Heitman J."/>
            <person name="Sun S."/>
            <person name="Springer D."/>
            <person name="Dromer F."/>
            <person name="Young S.K."/>
            <person name="Zeng Q."/>
            <person name="Gargeya S."/>
            <person name="Fitzgerald M."/>
            <person name="Abouelleil A."/>
            <person name="Alvarado L."/>
            <person name="Berlin A.M."/>
            <person name="Chapman S.B."/>
            <person name="Dewar J."/>
            <person name="Goldberg J."/>
            <person name="Griggs A."/>
            <person name="Gujja S."/>
            <person name="Hansen M."/>
            <person name="Howarth C."/>
            <person name="Imamovic A."/>
            <person name="Larimer J."/>
            <person name="McCowan C."/>
            <person name="Murphy C."/>
            <person name="Pearson M."/>
            <person name="Priest M."/>
            <person name="Roberts A."/>
            <person name="Saif S."/>
            <person name="Shea T."/>
            <person name="Sykes S."/>
            <person name="Wortman J."/>
            <person name="Nusbaum C."/>
            <person name="Birren B."/>
        </authorList>
    </citation>
    <scope>NUCLEOTIDE SEQUENCE [LARGE SCALE GENOMIC DNA]</scope>
    <source>
        <strain evidence="9 10">BCC8398</strain>
    </source>
</reference>
<evidence type="ECO:0000313" key="10">
    <source>
        <dbReference type="Proteomes" id="UP000092666"/>
    </source>
</evidence>
<evidence type="ECO:0000256" key="6">
    <source>
        <dbReference type="ARBA" id="ARBA00048612"/>
    </source>
</evidence>
<dbReference type="GO" id="GO:0035243">
    <property type="term" value="F:protein-arginine omega-N symmetric methyltransferase activity"/>
    <property type="evidence" value="ECO:0007669"/>
    <property type="project" value="UniProtKB-EC"/>
</dbReference>
<protein>
    <recommendedName>
        <fullName evidence="7">Protein arginine methyltransferase NDUFAF7</fullName>
        <ecNumber evidence="7">2.1.1.320</ecNumber>
    </recommendedName>
</protein>
<dbReference type="SUPFAM" id="SSF53335">
    <property type="entry name" value="S-adenosyl-L-methionine-dependent methyltransferases"/>
    <property type="match status" value="1"/>
</dbReference>
<dbReference type="InterPro" id="IPR029063">
    <property type="entry name" value="SAM-dependent_MTases_sf"/>
</dbReference>
<dbReference type="InterPro" id="IPR038375">
    <property type="entry name" value="NDUFAF7_sf"/>
</dbReference>
<dbReference type="GO" id="GO:0005739">
    <property type="term" value="C:mitochondrion"/>
    <property type="evidence" value="ECO:0007669"/>
    <property type="project" value="UniProtKB-SubCell"/>
</dbReference>
<proteinExistence type="inferred from homology"/>